<organism evidence="1 2">
    <name type="scientific">Mesorhizobium australicum</name>
    <dbReference type="NCBI Taxonomy" id="536018"/>
    <lineage>
        <taxon>Bacteria</taxon>
        <taxon>Pseudomonadati</taxon>
        <taxon>Pseudomonadota</taxon>
        <taxon>Alphaproteobacteria</taxon>
        <taxon>Hyphomicrobiales</taxon>
        <taxon>Phyllobacteriaceae</taxon>
        <taxon>Mesorhizobium</taxon>
    </lineage>
</organism>
<sequence length="265" mass="30360">MIRESQGYFSLVQYSEFPERAEFVNIGVIVFANASVFVKFSHRPRRAEQAFKIHLGNHFQHLKESMEDRLRYEFGNGWNREKIEKFIALRSGKVRLSPVRSVLVKDPEQLLSELFEKLVGEVPSSPRGQRPSTKLAQVFRSNGVEDFLVVKPDPVHLSGGVKIEVPFAYQNGAFNLIDTVSLAGDPDKALNRASPHMIEGELLYQETALDRPTRLVVVGDDAQAQDAEFVNMIAEQMDRHHVRFYSLNEIEPLVRDIRQNYVLHR</sequence>
<keyword evidence="2" id="KW-1185">Reference proteome</keyword>
<reference evidence="1 2" key="1">
    <citation type="journal article" date="2024" name="Proc. Natl. Acad. Sci. U.S.A.">
        <title>The evolutionary genomics of adaptation to stress in wild rhizobium bacteria.</title>
        <authorList>
            <person name="Kehlet-Delgado H."/>
            <person name="Montoya A.P."/>
            <person name="Jensen K.T."/>
            <person name="Wendlandt C.E."/>
            <person name="Dexheimer C."/>
            <person name="Roberts M."/>
            <person name="Torres Martinez L."/>
            <person name="Friesen M.L."/>
            <person name="Griffitts J.S."/>
            <person name="Porter S.S."/>
        </authorList>
    </citation>
    <scope>NUCLEOTIDE SEQUENCE [LARGE SCALE GENOMIC DNA]</scope>
    <source>
        <strain evidence="1 2">M0468</strain>
    </source>
</reference>
<dbReference type="Proteomes" id="UP001480082">
    <property type="component" value="Unassembled WGS sequence"/>
</dbReference>
<name>A0ACC6SY68_9HYPH</name>
<accession>A0ACC6SY68</accession>
<dbReference type="EMBL" id="JAMYRI010000006">
    <property type="protein sequence ID" value="MER9284726.1"/>
    <property type="molecule type" value="Genomic_DNA"/>
</dbReference>
<evidence type="ECO:0000313" key="1">
    <source>
        <dbReference type="EMBL" id="MER9284726.1"/>
    </source>
</evidence>
<comment type="caution">
    <text evidence="1">The sequence shown here is derived from an EMBL/GenBank/DDBJ whole genome shotgun (WGS) entry which is preliminary data.</text>
</comment>
<gene>
    <name evidence="1" type="ORF">NKI81_12270</name>
</gene>
<evidence type="ECO:0000313" key="2">
    <source>
        <dbReference type="Proteomes" id="UP001480082"/>
    </source>
</evidence>
<protein>
    <submittedName>
        <fullName evidence="1">DUF3037 domain-containing protein</fullName>
    </submittedName>
</protein>
<proteinExistence type="predicted"/>